<proteinExistence type="predicted"/>
<gene>
    <name evidence="1" type="ORF">I4F81_010709</name>
</gene>
<protein>
    <submittedName>
        <fullName evidence="1">Uncharacterized protein</fullName>
    </submittedName>
</protein>
<organism evidence="1 2">
    <name type="scientific">Pyropia yezoensis</name>
    <name type="common">Susabi-nori</name>
    <name type="synonym">Porphyra yezoensis</name>
    <dbReference type="NCBI Taxonomy" id="2788"/>
    <lineage>
        <taxon>Eukaryota</taxon>
        <taxon>Rhodophyta</taxon>
        <taxon>Bangiophyceae</taxon>
        <taxon>Bangiales</taxon>
        <taxon>Bangiaceae</taxon>
        <taxon>Pyropia</taxon>
    </lineage>
</organism>
<accession>A0ACC3CDC8</accession>
<sequence>MITLEGAQAGLSWSTILAKRAGYRAAFAAFDPAAVAAMTPADEAALVAGPPAIVRHKGKVASTVANAAAFGAVAAEFGSFDAYLHTFFCGPDPPAGYPPPPGVVISAASGVQPPASTAGSARLAADLKRRGFRFFGTTTAYAYMQAVGVVNDHDRRLILITGGNGTIAAATAVAVARRGAEVVLGCRRPDAAAATVREIRAAVPTASVRSLPLDLASPASVAARTWRRCCGRWRAPRRPAALWGRRARRSGTLLGGRDAAVVGEELADLLQRGLAGEGGDGLVHGGYYVPGGALGAVGGAVTPAAVRAYERSMDRALVTCGFV</sequence>
<name>A0ACC3CDC8_PYRYE</name>
<evidence type="ECO:0000313" key="2">
    <source>
        <dbReference type="Proteomes" id="UP000798662"/>
    </source>
</evidence>
<evidence type="ECO:0000313" key="1">
    <source>
        <dbReference type="EMBL" id="KAK1868215.1"/>
    </source>
</evidence>
<dbReference type="EMBL" id="CM020620">
    <property type="protein sequence ID" value="KAK1868215.1"/>
    <property type="molecule type" value="Genomic_DNA"/>
</dbReference>
<comment type="caution">
    <text evidence="1">The sequence shown here is derived from an EMBL/GenBank/DDBJ whole genome shotgun (WGS) entry which is preliminary data.</text>
</comment>
<reference evidence="1" key="1">
    <citation type="submission" date="2019-11" db="EMBL/GenBank/DDBJ databases">
        <title>Nori genome reveals adaptations in red seaweeds to the harsh intertidal environment.</title>
        <authorList>
            <person name="Wang D."/>
            <person name="Mao Y."/>
        </authorList>
    </citation>
    <scope>NUCLEOTIDE SEQUENCE</scope>
    <source>
        <tissue evidence="1">Gametophyte</tissue>
    </source>
</reference>
<keyword evidence="2" id="KW-1185">Reference proteome</keyword>
<dbReference type="Proteomes" id="UP000798662">
    <property type="component" value="Chromosome 3"/>
</dbReference>